<proteinExistence type="predicted"/>
<evidence type="ECO:0000313" key="2">
    <source>
        <dbReference type="EMBL" id="MCL7028543.1"/>
    </source>
</evidence>
<comment type="caution">
    <text evidence="2">The sequence shown here is derived from an EMBL/GenBank/DDBJ whole genome shotgun (WGS) entry which is preliminary data.</text>
</comment>
<keyword evidence="3" id="KW-1185">Reference proteome</keyword>
<dbReference type="EMBL" id="JAJJMA010080755">
    <property type="protein sequence ID" value="MCL7028543.1"/>
    <property type="molecule type" value="Genomic_DNA"/>
</dbReference>
<gene>
    <name evidence="2" type="ORF">MKW94_002595</name>
</gene>
<protein>
    <submittedName>
        <fullName evidence="2">Uncharacterized protein</fullName>
    </submittedName>
</protein>
<evidence type="ECO:0000313" key="3">
    <source>
        <dbReference type="Proteomes" id="UP001177140"/>
    </source>
</evidence>
<evidence type="ECO:0000256" key="1">
    <source>
        <dbReference type="SAM" id="MobiDB-lite"/>
    </source>
</evidence>
<accession>A0AA41S8I2</accession>
<reference evidence="2" key="1">
    <citation type="submission" date="2022-03" db="EMBL/GenBank/DDBJ databases">
        <title>A functionally conserved STORR gene fusion in Papaver species that diverged 16.8 million years ago.</title>
        <authorList>
            <person name="Catania T."/>
        </authorList>
    </citation>
    <scope>NUCLEOTIDE SEQUENCE</scope>
    <source>
        <strain evidence="2">S-191538</strain>
    </source>
</reference>
<sequence>MSARGVGEDDWDHRSQQEVMRLGQLQVESLGRLEVLLKGLVESQTRVAQSQENNQKQVLDILRSNSNYKNKVVQDPSSSDHHKQQGEEIASSSNADKQGITQIPAIYDEQKEPPKV</sequence>
<feature type="region of interest" description="Disordered" evidence="1">
    <location>
        <begin position="67"/>
        <end position="116"/>
    </location>
</feature>
<feature type="non-terminal residue" evidence="2">
    <location>
        <position position="1"/>
    </location>
</feature>
<organism evidence="2 3">
    <name type="scientific">Papaver nudicaule</name>
    <name type="common">Iceland poppy</name>
    <dbReference type="NCBI Taxonomy" id="74823"/>
    <lineage>
        <taxon>Eukaryota</taxon>
        <taxon>Viridiplantae</taxon>
        <taxon>Streptophyta</taxon>
        <taxon>Embryophyta</taxon>
        <taxon>Tracheophyta</taxon>
        <taxon>Spermatophyta</taxon>
        <taxon>Magnoliopsida</taxon>
        <taxon>Ranunculales</taxon>
        <taxon>Papaveraceae</taxon>
        <taxon>Papaveroideae</taxon>
        <taxon>Papaver</taxon>
    </lineage>
</organism>
<feature type="compositionally biased region" description="Polar residues" evidence="1">
    <location>
        <begin position="90"/>
        <end position="101"/>
    </location>
</feature>
<name>A0AA41S8I2_PAPNU</name>
<dbReference type="AlphaFoldDB" id="A0AA41S8I2"/>
<dbReference type="Proteomes" id="UP001177140">
    <property type="component" value="Unassembled WGS sequence"/>
</dbReference>